<keyword evidence="1" id="KW-0067">ATP-binding</keyword>
<keyword evidence="1" id="KW-0347">Helicase</keyword>
<keyword evidence="1" id="KW-0378">Hydrolase</keyword>
<reference evidence="1" key="1">
    <citation type="submission" date="2018-09" db="EMBL/GenBank/DDBJ databases">
        <title>A genomic encyclopedia of anaerobic methanotrophic archaea.</title>
        <authorList>
            <person name="Skennerton C.T."/>
            <person name="Chadwick G.L."/>
            <person name="Laso-Perez R."/>
            <person name="Leu A.O."/>
            <person name="Speth D.R."/>
            <person name="Yu H."/>
            <person name="Morgan-Lang C."/>
            <person name="Hatzenpichler R."/>
            <person name="Goudeau D."/>
            <person name="Malmstrom R."/>
            <person name="Woyke T."/>
            <person name="Hallam S."/>
            <person name="Tyson G.W."/>
            <person name="Wegener G."/>
            <person name="Boetius A."/>
            <person name="Orphan V.J."/>
        </authorList>
    </citation>
    <scope>NUCLEOTIDE SEQUENCE</scope>
    <source>
        <strain evidence="1">CONS3730D10UFb2</strain>
    </source>
</reference>
<evidence type="ECO:0000313" key="1">
    <source>
        <dbReference type="EMBL" id="TKY91287.1"/>
    </source>
</evidence>
<proteinExistence type="predicted"/>
<comment type="caution">
    <text evidence="1">The sequence shown here is derived from an EMBL/GenBank/DDBJ whole genome shotgun (WGS) entry which is preliminary data.</text>
</comment>
<name>A0AC61S964_9EURY</name>
<dbReference type="Proteomes" id="UP000315423">
    <property type="component" value="Unassembled WGS sequence"/>
</dbReference>
<sequence length="731" mass="81969">MLPTGLGKTIIALLAIARRLQEYQGSVIILSPTKPLVEQHATFLKTVMNLPPEEIIVLTGSISPQKRSSMVKDARIIVSTPQVVENDLRAGRIDLSDIVHITFDEAHRAVGNYAYVYVARQYQLQCKDPLILGITASPGSNSDKIEEVCSNLFVSKVQVRTETDPDVKPYIHYRELEWRHIKVPVEIGGLKRSMELVLENRMHQLAEMGFVDPARKYLNKREMLNLQAQLQGRLSRGPDQRIYKAISLVAELFKVDHAIEIAGTQGPEALAKYFDRLEHEASSRSGSKASRRLMDDVNMRHAIYSLKEMDISHPKLEVVKEIVSDQLLENPESRVIVFTNYRDTSELVTDRLKEVDNIRPVRFVGQASKYKDTGLTQKQQVDILNEFKSGKYNTLVATSVAEEGLDIPATDLVLFFEPVPSEIRSIQRKGRTGRKHAGKVVVLVAKGTKDEAYYWSSRRKENTMNDKMRQFKSPALSSTGGNPETNFIEDDVAVEDAPDTSGTTTPQKQLLDYSSSQIQIYVDRREIRSGVAQALEAAGDKVIYSTLNVGDYIVSDKVAIERKTDMDLLDSIIDKNRNLFRQLSDLAKAYDRPVLIIEGDNLYTGRQIHPNAIRGVLSSIATDFGIPIINSKDEVDTAAFIHIMAKREQEDKKRSISLHGSKTSMTLKEQQEYIVSAISNIGPTTAIKLLRHFGSVENIISADIESLLEVDSVGPKTAQYIIDVVKTEYKG</sequence>
<gene>
    <name evidence="1" type="ORF">C5S46_06640</name>
</gene>
<dbReference type="EMBL" id="QYBA01000225">
    <property type="protein sequence ID" value="TKY91287.1"/>
    <property type="molecule type" value="Genomic_DNA"/>
</dbReference>
<accession>A0AC61S964</accession>
<keyword evidence="1" id="KW-0547">Nucleotide-binding</keyword>
<protein>
    <submittedName>
        <fullName evidence="1">DEAD/DEAH box helicase</fullName>
    </submittedName>
</protein>
<evidence type="ECO:0000313" key="2">
    <source>
        <dbReference type="Proteomes" id="UP000315423"/>
    </source>
</evidence>
<organism evidence="1 2">
    <name type="scientific">Candidatus Methanomarinus sp</name>
    <dbReference type="NCBI Taxonomy" id="3386244"/>
    <lineage>
        <taxon>Archaea</taxon>
        <taxon>Methanobacteriati</taxon>
        <taxon>Methanobacteriota</taxon>
        <taxon>Stenosarchaea group</taxon>
        <taxon>Methanomicrobia</taxon>
        <taxon>Methanosarcinales</taxon>
        <taxon>ANME-2 cluster</taxon>
        <taxon>Candidatus Methanocomedenaceae</taxon>
        <taxon>Candidatus Methanomarinus</taxon>
    </lineage>
</organism>